<name>A0A5B8FXI4_9RHOB</name>
<proteinExistence type="predicted"/>
<dbReference type="Proteomes" id="UP000305888">
    <property type="component" value="Chromosome"/>
</dbReference>
<organism evidence="2 3">
    <name type="scientific">Paroceanicella profunda</name>
    <dbReference type="NCBI Taxonomy" id="2579971"/>
    <lineage>
        <taxon>Bacteria</taxon>
        <taxon>Pseudomonadati</taxon>
        <taxon>Pseudomonadota</taxon>
        <taxon>Alphaproteobacteria</taxon>
        <taxon>Rhodobacterales</taxon>
        <taxon>Paracoccaceae</taxon>
        <taxon>Paroceanicella</taxon>
    </lineage>
</organism>
<dbReference type="SUPFAM" id="SSF54427">
    <property type="entry name" value="NTF2-like"/>
    <property type="match status" value="1"/>
</dbReference>
<feature type="domain" description="SnoaL-like" evidence="1">
    <location>
        <begin position="21"/>
        <end position="94"/>
    </location>
</feature>
<evidence type="ECO:0000313" key="3">
    <source>
        <dbReference type="Proteomes" id="UP000305888"/>
    </source>
</evidence>
<dbReference type="KEGG" id="ppru:FDP22_05260"/>
<dbReference type="OrthoDB" id="9812089at2"/>
<dbReference type="Pfam" id="PF12680">
    <property type="entry name" value="SnoaL_2"/>
    <property type="match status" value="1"/>
</dbReference>
<gene>
    <name evidence="2" type="ORF">FDP22_05260</name>
</gene>
<dbReference type="Gene3D" id="3.10.450.50">
    <property type="match status" value="1"/>
</dbReference>
<dbReference type="InterPro" id="IPR032710">
    <property type="entry name" value="NTF2-like_dom_sf"/>
</dbReference>
<evidence type="ECO:0000259" key="1">
    <source>
        <dbReference type="Pfam" id="PF12680"/>
    </source>
</evidence>
<keyword evidence="3" id="KW-1185">Reference proteome</keyword>
<evidence type="ECO:0000313" key="2">
    <source>
        <dbReference type="EMBL" id="QDL91239.1"/>
    </source>
</evidence>
<dbReference type="InterPro" id="IPR037401">
    <property type="entry name" value="SnoaL-like"/>
</dbReference>
<protein>
    <recommendedName>
        <fullName evidence="1">SnoaL-like domain-containing protein</fullName>
    </recommendedName>
</protein>
<dbReference type="AlphaFoldDB" id="A0A5B8FXI4"/>
<dbReference type="RefSeq" id="WP_138575637.1">
    <property type="nucleotide sequence ID" value="NZ_CP040818.1"/>
</dbReference>
<reference evidence="2 3" key="1">
    <citation type="submission" date="2019-06" db="EMBL/GenBank/DDBJ databases">
        <title>Genome sequence of Rhodobacteraceae bacterium D4M1.</title>
        <authorList>
            <person name="Cao J."/>
        </authorList>
    </citation>
    <scope>NUCLEOTIDE SEQUENCE [LARGE SCALE GENOMIC DNA]</scope>
    <source>
        <strain evidence="2 3">D4M1</strain>
    </source>
</reference>
<sequence>MQPNPHDPRLRTDLTANERTVLRFMDECLHGDNLALIDELVAEDYVQHTPGIGQGREGIRRYFHEVASRRPGRKDWRPVHLFACGDFVILHKLLPTTVIVDILRFNERGQLAEHWDVVQRHPEPDYDPMKRSEEDLSRFAALFAAGA</sequence>
<dbReference type="EMBL" id="CP040818">
    <property type="protein sequence ID" value="QDL91239.1"/>
    <property type="molecule type" value="Genomic_DNA"/>
</dbReference>
<accession>A0A5B8FXI4</accession>